<dbReference type="EMBL" id="PSYR01000002">
    <property type="protein sequence ID" value="RCN56036.1"/>
    <property type="molecule type" value="Genomic_DNA"/>
</dbReference>
<dbReference type="RefSeq" id="WP_065970668.1">
    <property type="nucleotide sequence ID" value="NZ_CP080624.1"/>
</dbReference>
<dbReference type="AlphaFoldDB" id="A0A1C2G169"/>
<proteinExistence type="predicted"/>
<evidence type="ECO:0000313" key="2">
    <source>
        <dbReference type="Proteomes" id="UP000253250"/>
    </source>
</evidence>
<protein>
    <submittedName>
        <fullName evidence="1">Uncharacterized protein</fullName>
    </submittedName>
</protein>
<dbReference type="Proteomes" id="UP000253250">
    <property type="component" value="Unassembled WGS sequence"/>
</dbReference>
<evidence type="ECO:0000313" key="1">
    <source>
        <dbReference type="EMBL" id="RCN56036.1"/>
    </source>
</evidence>
<sequence length="189" mass="20673">MTEDAISTLYRKPCPSCARQYARDSRACPFCGYAEVLASETEEDQERLYGEYLAARHKQAHDEVERLRRAVTLHPEDRAQERALALALADEEALGREWAAYRDGHHQAVRDEPPQRATADKECPVCTATLPKDVGRCACGYVFGAEVAATATLCPHCTAPVAAGAERCGCGYPMAAHTPVSGIPGLRRR</sequence>
<comment type="caution">
    <text evidence="1">The sequence shown here is derived from an EMBL/GenBank/DDBJ whole genome shotgun (WGS) entry which is preliminary data.</text>
</comment>
<gene>
    <name evidence="1" type="ORF">C4900_09125</name>
</gene>
<name>A0A1C2G169_9GAMM</name>
<dbReference type="OrthoDB" id="9877556at2"/>
<reference evidence="1 2" key="1">
    <citation type="submission" date="2018-02" db="EMBL/GenBank/DDBJ databases">
        <title>Insights into the biology of acidophilic members of the Acidiferrobacteraceae family derived from comparative genomic analyses.</title>
        <authorList>
            <person name="Issotta F."/>
            <person name="Thyssen C."/>
            <person name="Mena C."/>
            <person name="Moya A."/>
            <person name="Bellenberg S."/>
            <person name="Sproer C."/>
            <person name="Covarrubias P.C."/>
            <person name="Sand W."/>
            <person name="Quatrini R."/>
            <person name="Vera M."/>
        </authorList>
    </citation>
    <scope>NUCLEOTIDE SEQUENCE [LARGE SCALE GENOMIC DNA]</scope>
    <source>
        <strain evidence="2">m-1</strain>
    </source>
</reference>
<accession>A0A1C2G169</accession>
<keyword evidence="2" id="KW-1185">Reference proteome</keyword>
<organism evidence="1 2">
    <name type="scientific">Acidiferrobacter thiooxydans</name>
    <dbReference type="NCBI Taxonomy" id="163359"/>
    <lineage>
        <taxon>Bacteria</taxon>
        <taxon>Pseudomonadati</taxon>
        <taxon>Pseudomonadota</taxon>
        <taxon>Gammaproteobacteria</taxon>
        <taxon>Acidiferrobacterales</taxon>
        <taxon>Acidiferrobacteraceae</taxon>
        <taxon>Acidiferrobacter</taxon>
    </lineage>
</organism>